<dbReference type="InterPro" id="IPR001810">
    <property type="entry name" value="F-box_dom"/>
</dbReference>
<feature type="domain" description="F-box" evidence="1">
    <location>
        <begin position="12"/>
        <end position="44"/>
    </location>
</feature>
<evidence type="ECO:0000259" key="1">
    <source>
        <dbReference type="Pfam" id="PF00646"/>
    </source>
</evidence>
<reference evidence="3" key="1">
    <citation type="submission" date="2022-11" db="UniProtKB">
        <authorList>
            <consortium name="WormBaseParasite"/>
        </authorList>
    </citation>
    <scope>IDENTIFICATION</scope>
</reference>
<sequence>SNCLLLEVAQMNLSDDVWNDIFAHLDVESRHRISLLNKRLCSLFAYWNDITMISLKGESAHIAGDYLRYSTKCPLKVILKRCPNITIVTVQNALSEKRLRCLEKIDHITDLSIPSCLLHRYAPSIDRLLCQSRLKQLHILQRYDSMKTLHNMLRMGYAIRISTLSLTILEMSGVLLKWNIVKVLCEGLRVTLQELLICGSLCNSPHFDEYITAIALLSNLKVLEMPPSLFSLCHRKIPNKLIVLGQLPLKRFSIYVHYYNAPNIALLLNLLPKTLKELVIFRTTEFDSSIWEKDFANTTFKVYFCHLNDIIVEPDWMCGNNELLTHTLWLPPYIYSYNSQRFDSVEWYENILEKIKDDDEWSNVEVLRTALERSETEITDQLTLTTAAWDLSNHSRYADEQSTDDAFIAKE</sequence>
<keyword evidence="2" id="KW-1185">Reference proteome</keyword>
<dbReference type="WBParaSite" id="PgR048_g061_t01">
    <property type="protein sequence ID" value="PgR048_g061_t01"/>
    <property type="gene ID" value="PgR048_g061"/>
</dbReference>
<evidence type="ECO:0000313" key="2">
    <source>
        <dbReference type="Proteomes" id="UP000887569"/>
    </source>
</evidence>
<proteinExistence type="predicted"/>
<name>A0A915BNH8_PARUN</name>
<dbReference type="Proteomes" id="UP000887569">
    <property type="component" value="Unplaced"/>
</dbReference>
<dbReference type="Pfam" id="PF00646">
    <property type="entry name" value="F-box"/>
    <property type="match status" value="1"/>
</dbReference>
<organism evidence="2 3">
    <name type="scientific">Parascaris univalens</name>
    <name type="common">Nematode worm</name>
    <dbReference type="NCBI Taxonomy" id="6257"/>
    <lineage>
        <taxon>Eukaryota</taxon>
        <taxon>Metazoa</taxon>
        <taxon>Ecdysozoa</taxon>
        <taxon>Nematoda</taxon>
        <taxon>Chromadorea</taxon>
        <taxon>Rhabditida</taxon>
        <taxon>Spirurina</taxon>
        <taxon>Ascaridomorpha</taxon>
        <taxon>Ascaridoidea</taxon>
        <taxon>Ascarididae</taxon>
        <taxon>Parascaris</taxon>
    </lineage>
</organism>
<protein>
    <submittedName>
        <fullName evidence="3">F-box domain-containing protein</fullName>
    </submittedName>
</protein>
<accession>A0A915BNH8</accession>
<dbReference type="AlphaFoldDB" id="A0A915BNH8"/>
<evidence type="ECO:0000313" key="3">
    <source>
        <dbReference type="WBParaSite" id="PgR048_g061_t01"/>
    </source>
</evidence>